<name>A0ABU6TPH1_9FABA</name>
<accession>A0ABU6TPH1</accession>
<evidence type="ECO:0000256" key="1">
    <source>
        <dbReference type="SAM" id="Coils"/>
    </source>
</evidence>
<evidence type="ECO:0000313" key="2">
    <source>
        <dbReference type="EMBL" id="MED6150714.1"/>
    </source>
</evidence>
<protein>
    <submittedName>
        <fullName evidence="2">Uncharacterized protein</fullName>
    </submittedName>
</protein>
<feature type="coiled-coil region" evidence="1">
    <location>
        <begin position="237"/>
        <end position="299"/>
    </location>
</feature>
<dbReference type="Proteomes" id="UP001341840">
    <property type="component" value="Unassembled WGS sequence"/>
</dbReference>
<evidence type="ECO:0000313" key="3">
    <source>
        <dbReference type="Proteomes" id="UP001341840"/>
    </source>
</evidence>
<organism evidence="2 3">
    <name type="scientific">Stylosanthes scabra</name>
    <dbReference type="NCBI Taxonomy" id="79078"/>
    <lineage>
        <taxon>Eukaryota</taxon>
        <taxon>Viridiplantae</taxon>
        <taxon>Streptophyta</taxon>
        <taxon>Embryophyta</taxon>
        <taxon>Tracheophyta</taxon>
        <taxon>Spermatophyta</taxon>
        <taxon>Magnoliopsida</taxon>
        <taxon>eudicotyledons</taxon>
        <taxon>Gunneridae</taxon>
        <taxon>Pentapetalae</taxon>
        <taxon>rosids</taxon>
        <taxon>fabids</taxon>
        <taxon>Fabales</taxon>
        <taxon>Fabaceae</taxon>
        <taxon>Papilionoideae</taxon>
        <taxon>50 kb inversion clade</taxon>
        <taxon>dalbergioids sensu lato</taxon>
        <taxon>Dalbergieae</taxon>
        <taxon>Pterocarpus clade</taxon>
        <taxon>Stylosanthes</taxon>
    </lineage>
</organism>
<comment type="caution">
    <text evidence="2">The sequence shown here is derived from an EMBL/GenBank/DDBJ whole genome shotgun (WGS) entry which is preliminary data.</text>
</comment>
<keyword evidence="3" id="KW-1185">Reference proteome</keyword>
<dbReference type="EMBL" id="JASCZI010091571">
    <property type="protein sequence ID" value="MED6150714.1"/>
    <property type="molecule type" value="Genomic_DNA"/>
</dbReference>
<proteinExistence type="predicted"/>
<sequence length="360" mass="40969">MAGVGESEDGYEWVNEAVLGIASMFVDTESVRQLGSPLLWVRNGQNIKFEFLPCSYVERVCHEGKDADWFFIYTCVFAEIETKVPDCSTAGLKSFFKQRAEREVSTSHVVKVEHGSEVNKPFERKKQVTMKRMRSEEASEKKVTDLTERKCCGKKVSLEDTVKFTRSQKDLHGFEGTEDLSSVWCEHFPFTVVADEHFQSKGDLDLLERAGPSCSIHVHHLRVGGAGFGGRGLPKKKVELEKRLKMAAEQVDLKEKEIRLLKDESEDLKNKVARLSKDKQDLEGRIVDLCEEKKEAEESKKQHGFQMFAVAWDRAKAQAKMFAPEIKFDKMDPVKVVCKGELIDDDQVLMEDNDDHNPAE</sequence>
<keyword evidence="1" id="KW-0175">Coiled coil</keyword>
<gene>
    <name evidence="2" type="ORF">PIB30_075134</name>
</gene>
<reference evidence="2 3" key="1">
    <citation type="journal article" date="2023" name="Plants (Basel)">
        <title>Bridging the Gap: Combining Genomics and Transcriptomics Approaches to Understand Stylosanthes scabra, an Orphan Legume from the Brazilian Caatinga.</title>
        <authorList>
            <person name="Ferreira-Neto J.R.C."/>
            <person name="da Silva M.D."/>
            <person name="Binneck E."/>
            <person name="de Melo N.F."/>
            <person name="da Silva R.H."/>
            <person name="de Melo A.L.T.M."/>
            <person name="Pandolfi V."/>
            <person name="Bustamante F.O."/>
            <person name="Brasileiro-Vidal A.C."/>
            <person name="Benko-Iseppon A.M."/>
        </authorList>
    </citation>
    <scope>NUCLEOTIDE SEQUENCE [LARGE SCALE GENOMIC DNA]</scope>
    <source>
        <tissue evidence="2">Leaves</tissue>
    </source>
</reference>